<evidence type="ECO:0000313" key="1">
    <source>
        <dbReference type="EMBL" id="KAJ8004727.1"/>
    </source>
</evidence>
<dbReference type="EMBL" id="CM055738">
    <property type="protein sequence ID" value="KAJ8004727.1"/>
    <property type="molecule type" value="Genomic_DNA"/>
</dbReference>
<gene>
    <name evidence="1" type="ORF">DPEC_G00139300</name>
</gene>
<reference evidence="1" key="1">
    <citation type="submission" date="2021-05" db="EMBL/GenBank/DDBJ databases">
        <authorList>
            <person name="Pan Q."/>
            <person name="Jouanno E."/>
            <person name="Zahm M."/>
            <person name="Klopp C."/>
            <person name="Cabau C."/>
            <person name="Louis A."/>
            <person name="Berthelot C."/>
            <person name="Parey E."/>
            <person name="Roest Crollius H."/>
            <person name="Montfort J."/>
            <person name="Robinson-Rechavi M."/>
            <person name="Bouchez O."/>
            <person name="Lampietro C."/>
            <person name="Lopez Roques C."/>
            <person name="Donnadieu C."/>
            <person name="Postlethwait J."/>
            <person name="Bobe J."/>
            <person name="Dillon D."/>
            <person name="Chandos A."/>
            <person name="von Hippel F."/>
            <person name="Guiguen Y."/>
        </authorList>
    </citation>
    <scope>NUCLEOTIDE SEQUENCE</scope>
    <source>
        <strain evidence="1">YG-Jan2019</strain>
    </source>
</reference>
<dbReference type="Proteomes" id="UP001157502">
    <property type="component" value="Chromosome 11"/>
</dbReference>
<keyword evidence="2" id="KW-1185">Reference proteome</keyword>
<evidence type="ECO:0000313" key="2">
    <source>
        <dbReference type="Proteomes" id="UP001157502"/>
    </source>
</evidence>
<organism evidence="1 2">
    <name type="scientific">Dallia pectoralis</name>
    <name type="common">Alaska blackfish</name>
    <dbReference type="NCBI Taxonomy" id="75939"/>
    <lineage>
        <taxon>Eukaryota</taxon>
        <taxon>Metazoa</taxon>
        <taxon>Chordata</taxon>
        <taxon>Craniata</taxon>
        <taxon>Vertebrata</taxon>
        <taxon>Euteleostomi</taxon>
        <taxon>Actinopterygii</taxon>
        <taxon>Neopterygii</taxon>
        <taxon>Teleostei</taxon>
        <taxon>Protacanthopterygii</taxon>
        <taxon>Esociformes</taxon>
        <taxon>Umbridae</taxon>
        <taxon>Dallia</taxon>
    </lineage>
</organism>
<protein>
    <submittedName>
        <fullName evidence="1">Uncharacterized protein</fullName>
    </submittedName>
</protein>
<accession>A0ACC2GM74</accession>
<proteinExistence type="predicted"/>
<name>A0ACC2GM74_DALPE</name>
<sequence>MTMKDGQTKKSYIFSLTLTITFLHCSCLPHNTEANTFSHKAEEIASYAKVAQIIIDLAVHGKAQNRSYERLAEFTDSIGNRISGSKNLDLAIKYMYNALRKDGLENVHLEPVTIPHWVRGEESAMMLSPQNRTLAILGLGSSVATPKEGIEAEVLVVESFEELKNRAVEASGKIVVYNQPFVSYGKTVQYREFGASEAAKVGAVATLIRSITPFSINSPHTGWQDYQDGVKKIPTACITVEDAVMMARMARRHQKIAVRLTMEAQTFPDVGSFNTVAEIVGSEHPEQVVLLSGHLDSWDVGQGAMDDAGGALISWEALSLLKDLGLRPRRTLRTVMWSAEEQGGVGAQQYFQLHKENISNFDLVMESDMGTFTPQGLQFTGSTQARAIMAEVVKLLKPINTTNLEEHAEGTDIQMWMDAGVPGASLHVADSRYFWFHHTDGDTMSVQNPLEMNLCSALWAVVAYVVADLEEMLPR</sequence>
<comment type="caution">
    <text evidence="1">The sequence shown here is derived from an EMBL/GenBank/DDBJ whole genome shotgun (WGS) entry which is preliminary data.</text>
</comment>